<evidence type="ECO:0000256" key="7">
    <source>
        <dbReference type="SAM" id="SignalP"/>
    </source>
</evidence>
<dbReference type="GO" id="GO:0016020">
    <property type="term" value="C:membrane"/>
    <property type="evidence" value="ECO:0007669"/>
    <property type="project" value="UniProtKB-SubCell"/>
</dbReference>
<evidence type="ECO:0000256" key="3">
    <source>
        <dbReference type="ARBA" id="ARBA00022989"/>
    </source>
</evidence>
<feature type="chain" id="PRO_5019730583" description="Pq loop repeat protein" evidence="7">
    <location>
        <begin position="19"/>
        <end position="368"/>
    </location>
</feature>
<accession>A0A484F8M4</accession>
<proteinExistence type="predicted"/>
<feature type="transmembrane region" description="Helical" evidence="6">
    <location>
        <begin position="216"/>
        <end position="236"/>
    </location>
</feature>
<dbReference type="PANTHER" id="PTHR16201">
    <property type="entry name" value="SEVEN TRANSMEMBRANE PROTEIN 1-RELATED"/>
    <property type="match status" value="1"/>
</dbReference>
<feature type="region of interest" description="Disordered" evidence="5">
    <location>
        <begin position="347"/>
        <end position="368"/>
    </location>
</feature>
<dbReference type="EMBL" id="AMCV02000061">
    <property type="protein sequence ID" value="TDZ13796.1"/>
    <property type="molecule type" value="Genomic_DNA"/>
</dbReference>
<evidence type="ECO:0000256" key="4">
    <source>
        <dbReference type="ARBA" id="ARBA00023136"/>
    </source>
</evidence>
<reference evidence="9" key="1">
    <citation type="journal article" date="2013" name="New Phytol.">
        <title>Comparative genomic and transcriptomic analyses reveal the hemibiotrophic stage shift of Colletotrichum fungi.</title>
        <authorList>
            <person name="Gan P."/>
            <person name="Ikeda K."/>
            <person name="Irieda H."/>
            <person name="Narusaka M."/>
            <person name="O'Connell R.J."/>
            <person name="Narusaka Y."/>
            <person name="Takano Y."/>
            <person name="Kubo Y."/>
            <person name="Shirasu K."/>
        </authorList>
    </citation>
    <scope>NUCLEOTIDE SEQUENCE [LARGE SCALE GENOMIC DNA]</scope>
    <source>
        <strain evidence="9">104-T / ATCC 96160 / CBS 514.97 / LARS 414 / MAFF 240422</strain>
    </source>
</reference>
<gene>
    <name evidence="8" type="ORF">Cob_v013110</name>
</gene>
<organism evidence="8 9">
    <name type="scientific">Colletotrichum orbiculare (strain 104-T / ATCC 96160 / CBS 514.97 / LARS 414 / MAFF 240422)</name>
    <name type="common">Cucumber anthracnose fungus</name>
    <name type="synonym">Colletotrichum lagenarium</name>
    <dbReference type="NCBI Taxonomy" id="1213857"/>
    <lineage>
        <taxon>Eukaryota</taxon>
        <taxon>Fungi</taxon>
        <taxon>Dikarya</taxon>
        <taxon>Ascomycota</taxon>
        <taxon>Pezizomycotina</taxon>
        <taxon>Sordariomycetes</taxon>
        <taxon>Hypocreomycetidae</taxon>
        <taxon>Glomerellales</taxon>
        <taxon>Glomerellaceae</taxon>
        <taxon>Colletotrichum</taxon>
        <taxon>Colletotrichum orbiculare species complex</taxon>
    </lineage>
</organism>
<evidence type="ECO:0000256" key="2">
    <source>
        <dbReference type="ARBA" id="ARBA00022692"/>
    </source>
</evidence>
<dbReference type="InterPro" id="IPR051415">
    <property type="entry name" value="LAAT-1"/>
</dbReference>
<feature type="signal peptide" evidence="7">
    <location>
        <begin position="1"/>
        <end position="18"/>
    </location>
</feature>
<dbReference type="PANTHER" id="PTHR16201:SF37">
    <property type="entry name" value="PQ-LOOP REPEAT-CONTAINING PROTEIN"/>
    <property type="match status" value="1"/>
</dbReference>
<keyword evidence="7" id="KW-0732">Signal</keyword>
<comment type="caution">
    <text evidence="8">The sequence shown here is derived from an EMBL/GenBank/DDBJ whole genome shotgun (WGS) entry which is preliminary data.</text>
</comment>
<evidence type="ECO:0000313" key="9">
    <source>
        <dbReference type="Proteomes" id="UP000014480"/>
    </source>
</evidence>
<name>A0A484F8M4_COLOR</name>
<evidence type="ECO:0000256" key="1">
    <source>
        <dbReference type="ARBA" id="ARBA00004141"/>
    </source>
</evidence>
<dbReference type="SMART" id="SM00679">
    <property type="entry name" value="CTNS"/>
    <property type="match status" value="2"/>
</dbReference>
<dbReference type="STRING" id="1213857.A0A484F8M4"/>
<feature type="transmembrane region" description="Helical" evidence="6">
    <location>
        <begin position="128"/>
        <end position="145"/>
    </location>
</feature>
<dbReference type="Pfam" id="PF04193">
    <property type="entry name" value="PQ-loop"/>
    <property type="match status" value="2"/>
</dbReference>
<keyword evidence="4 6" id="KW-0472">Membrane</keyword>
<feature type="transmembrane region" description="Helical" evidence="6">
    <location>
        <begin position="95"/>
        <end position="116"/>
    </location>
</feature>
<evidence type="ECO:0008006" key="10">
    <source>
        <dbReference type="Google" id="ProtNLM"/>
    </source>
</evidence>
<dbReference type="AlphaFoldDB" id="A0A484F8M4"/>
<evidence type="ECO:0000256" key="6">
    <source>
        <dbReference type="SAM" id="Phobius"/>
    </source>
</evidence>
<keyword evidence="3 6" id="KW-1133">Transmembrane helix</keyword>
<dbReference type="Gene3D" id="1.20.1280.290">
    <property type="match status" value="1"/>
</dbReference>
<reference evidence="9" key="2">
    <citation type="journal article" date="2019" name="Mol. Plant Microbe Interact.">
        <title>Genome sequence resources for four phytopathogenic fungi from the Colletotrichum orbiculare species complex.</title>
        <authorList>
            <person name="Gan P."/>
            <person name="Tsushima A."/>
            <person name="Narusaka M."/>
            <person name="Narusaka Y."/>
            <person name="Takano Y."/>
            <person name="Kubo Y."/>
            <person name="Shirasu K."/>
        </authorList>
    </citation>
    <scope>GENOME REANNOTATION</scope>
    <source>
        <strain evidence="9">104-T / ATCC 96160 / CBS 514.97 / LARS 414 / MAFF 240422</strain>
    </source>
</reference>
<dbReference type="InterPro" id="IPR006603">
    <property type="entry name" value="PQ-loop_rpt"/>
</dbReference>
<feature type="transmembrane region" description="Helical" evidence="6">
    <location>
        <begin position="248"/>
        <end position="268"/>
    </location>
</feature>
<comment type="subcellular location">
    <subcellularLocation>
        <location evidence="1">Membrane</location>
        <topology evidence="1">Multi-pass membrane protein</topology>
    </subcellularLocation>
</comment>
<feature type="transmembrane region" description="Helical" evidence="6">
    <location>
        <begin position="274"/>
        <end position="297"/>
    </location>
</feature>
<protein>
    <recommendedName>
        <fullName evidence="10">Pq loop repeat protein</fullName>
    </recommendedName>
</protein>
<sequence length="368" mass="40050">MKLAVVLAVCSLATSVTAKHYCFGGCVKCYCGDVKYDSHKCELCSCNHNAYASTNEKNPQGTCDLEGGFHLGCGWKFFGKCLALFKMESPAAANALGTLGAVCWSIQLIPQIVINYRRHNATGLQPSMMMLWAWAGVPLGVYNIVQDFNVALRIQPQILTFLSLATWIQCYYYERNWSVLRSLAVVTPVAAAMAGIQTGLVFALRVPQSKGVEWPLMVMAVLSAALLAAGVLRHYWDIYVHRTVRGISFIFVAIDALGDVFSLASIFFQPTVDVLGIVIYATEFVLWCGVFACGGYYNLLPWYRKKMAAREAAAEASGESAPNGTAANGVALHDLPSSTSVFRTASGDNPGMRSRVTTSRQHGVHITD</sequence>
<feature type="transmembrane region" description="Helical" evidence="6">
    <location>
        <begin position="185"/>
        <end position="204"/>
    </location>
</feature>
<dbReference type="Proteomes" id="UP000014480">
    <property type="component" value="Unassembled WGS sequence"/>
</dbReference>
<keyword evidence="2 6" id="KW-0812">Transmembrane</keyword>
<evidence type="ECO:0000256" key="5">
    <source>
        <dbReference type="SAM" id="MobiDB-lite"/>
    </source>
</evidence>
<dbReference type="OrthoDB" id="407617at2759"/>
<evidence type="ECO:0000313" key="8">
    <source>
        <dbReference type="EMBL" id="TDZ13796.1"/>
    </source>
</evidence>
<keyword evidence="9" id="KW-1185">Reference proteome</keyword>